<evidence type="ECO:0000256" key="7">
    <source>
        <dbReference type="SAM" id="Phobius"/>
    </source>
</evidence>
<reference evidence="8 9" key="1">
    <citation type="journal article" date="2008" name="PLoS Genet.">
        <title>Genomic islands in the pathogenic filamentous fungus Aspergillus fumigatus.</title>
        <authorList>
            <person name="Fedorova N.D."/>
            <person name="Khaldi N."/>
            <person name="Joardar V.S."/>
            <person name="Maiti R."/>
            <person name="Amedeo P."/>
            <person name="Anderson M.J."/>
            <person name="Crabtree J."/>
            <person name="Silva J.C."/>
            <person name="Badger J.H."/>
            <person name="Albarraq A."/>
            <person name="Angiuoli S."/>
            <person name="Bussey H."/>
            <person name="Bowyer P."/>
            <person name="Cotty P.J."/>
            <person name="Dyer P.S."/>
            <person name="Egan A."/>
            <person name="Galens K."/>
            <person name="Fraser-Liggett C.M."/>
            <person name="Haas B.J."/>
            <person name="Inman J.M."/>
            <person name="Kent R."/>
            <person name="Lemieux S."/>
            <person name="Malavazi I."/>
            <person name="Orvis J."/>
            <person name="Roemer T."/>
            <person name="Ronning C.M."/>
            <person name="Sundaram J.P."/>
            <person name="Sutton G."/>
            <person name="Turner G."/>
            <person name="Venter J.C."/>
            <person name="White O.R."/>
            <person name="Whitty B.R."/>
            <person name="Youngman P."/>
            <person name="Wolfe K.H."/>
            <person name="Goldman G.H."/>
            <person name="Wortman J.R."/>
            <person name="Jiang B."/>
            <person name="Denning D.W."/>
            <person name="Nierman W.C."/>
        </authorList>
    </citation>
    <scope>NUCLEOTIDE SEQUENCE [LARGE SCALE GENOMIC DNA]</scope>
    <source>
        <strain evidence="9">ATCC 1007 / CBS 513.65 / DSM 816 / NCTC 3887 / NRRL 1</strain>
    </source>
</reference>
<feature type="transmembrane region" description="Helical" evidence="7">
    <location>
        <begin position="225"/>
        <end position="247"/>
    </location>
</feature>
<dbReference type="GO" id="GO:0042910">
    <property type="term" value="F:xenobiotic transmembrane transporter activity"/>
    <property type="evidence" value="ECO:0007669"/>
    <property type="project" value="InterPro"/>
</dbReference>
<evidence type="ECO:0000256" key="1">
    <source>
        <dbReference type="ARBA" id="ARBA00004141"/>
    </source>
</evidence>
<dbReference type="NCBIfam" id="TIGR00797">
    <property type="entry name" value="matE"/>
    <property type="match status" value="1"/>
</dbReference>
<sequence length="659" mass="71902">MVGTQLSNPDNSSFQARFLSSSPLAEAAIARDIENYADDEDSIAASEVDDQSEASTVRAINSHPGTASHSLVGSYQRPSFFTTVSHATVVPYRGDREYLTQRERDQAIEEERRLLSDNHVISDDRRSIKHHGSQRRLSGLLSRSLRSKTPEPAESPETDSEVEGRHGAEGISTPTESTSLLGNGAGGHGYSTRDAEAIDRKWEEAVVAGQIHTTWQREAQVISKYAAPLTLTFLLQYSLTVASIFTLGHLGKRELGAVSLASMTANITGYAVYQGLATSLDTLCSQAYGSGKKKLVGLQMQKMVFFLWAITVPISVIWVFSDKVLMMIVPEKEVAMLAGLYLKVLILGAPGYACFESGKRYMQAQGLFSASLYVLLICAPLNAFMNWFFVWKLGWGFIGAPISVAITDNLMPLFLFLYVYFIRGSECWNGLTTRAFRNWGPMIRLALPGLVMVEAECLAFEILTLASSWLGTTPLAAQSVLSTISSITFQIPFPVSISGSTRVANLIGATLVDAAKTSAKVTMGFAVIVGLLNMIFLSALRQHIPTLFTSDEEVIELVAQVLPLCAAFQLFDALAANCNGILRGIGRQEIGGYVQLFSYYAIAMPISFGTTFGLNWGLFGLWSGVAIALCLVSIIEMIFLTRADWNRAVTDALRRNAMS</sequence>
<keyword evidence="3 7" id="KW-0812">Transmembrane</keyword>
<name>A1CTZ8_ASPCL</name>
<keyword evidence="9" id="KW-1185">Reference proteome</keyword>
<dbReference type="GeneID" id="4700511"/>
<dbReference type="GO" id="GO:0016020">
    <property type="term" value="C:membrane"/>
    <property type="evidence" value="ECO:0007669"/>
    <property type="project" value="UniProtKB-SubCell"/>
</dbReference>
<dbReference type="InterPro" id="IPR045069">
    <property type="entry name" value="MATE_euk"/>
</dbReference>
<dbReference type="VEuPathDB" id="FungiDB:ACLA_084800"/>
<dbReference type="InterPro" id="IPR002528">
    <property type="entry name" value="MATE_fam"/>
</dbReference>
<dbReference type="STRING" id="344612.A1CTZ8"/>
<feature type="compositionally biased region" description="Polar residues" evidence="6">
    <location>
        <begin position="172"/>
        <end position="181"/>
    </location>
</feature>
<feature type="compositionally biased region" description="Low complexity" evidence="6">
    <location>
        <begin position="135"/>
        <end position="144"/>
    </location>
</feature>
<dbReference type="Proteomes" id="UP000006701">
    <property type="component" value="Unassembled WGS sequence"/>
</dbReference>
<dbReference type="Pfam" id="PF01554">
    <property type="entry name" value="MatE"/>
    <property type="match status" value="2"/>
</dbReference>
<feature type="transmembrane region" description="Helical" evidence="7">
    <location>
        <begin position="367"/>
        <end position="389"/>
    </location>
</feature>
<comment type="subcellular location">
    <subcellularLocation>
        <location evidence="1">Membrane</location>
        <topology evidence="1">Multi-pass membrane protein</topology>
    </subcellularLocation>
</comment>
<dbReference type="KEGG" id="act:ACLA_084800"/>
<dbReference type="CDD" id="cd13132">
    <property type="entry name" value="MATE_eukaryotic"/>
    <property type="match status" value="1"/>
</dbReference>
<dbReference type="AlphaFoldDB" id="A1CTZ8"/>
<feature type="transmembrane region" description="Helical" evidence="7">
    <location>
        <begin position="593"/>
        <end position="613"/>
    </location>
</feature>
<dbReference type="GO" id="GO:1990961">
    <property type="term" value="P:xenobiotic detoxification by transmembrane export across the plasma membrane"/>
    <property type="evidence" value="ECO:0007669"/>
    <property type="project" value="InterPro"/>
</dbReference>
<dbReference type="EMBL" id="DS027060">
    <property type="protein sequence ID" value="EAW06785.1"/>
    <property type="molecule type" value="Genomic_DNA"/>
</dbReference>
<evidence type="ECO:0000313" key="9">
    <source>
        <dbReference type="Proteomes" id="UP000006701"/>
    </source>
</evidence>
<evidence type="ECO:0000256" key="2">
    <source>
        <dbReference type="ARBA" id="ARBA00010199"/>
    </source>
</evidence>
<keyword evidence="4 7" id="KW-1133">Transmembrane helix</keyword>
<proteinExistence type="inferred from homology"/>
<dbReference type="PANTHER" id="PTHR11206">
    <property type="entry name" value="MULTIDRUG RESISTANCE PROTEIN"/>
    <property type="match status" value="1"/>
</dbReference>
<comment type="similarity">
    <text evidence="2">Belongs to the multi antimicrobial extrusion (MATE) (TC 2.A.66.1) family.</text>
</comment>
<accession>A1CTZ8</accession>
<dbReference type="OrthoDB" id="2126698at2759"/>
<dbReference type="OMA" id="WFFVWKL"/>
<keyword evidence="5 7" id="KW-0472">Membrane</keyword>
<evidence type="ECO:0000256" key="4">
    <source>
        <dbReference type="ARBA" id="ARBA00022989"/>
    </source>
</evidence>
<feature type="transmembrane region" description="Helical" evidence="7">
    <location>
        <begin position="303"/>
        <end position="321"/>
    </location>
</feature>
<feature type="transmembrane region" description="Helical" evidence="7">
    <location>
        <begin position="521"/>
        <end position="540"/>
    </location>
</feature>
<gene>
    <name evidence="8" type="ORF">ACLA_084800</name>
</gene>
<dbReference type="RefSeq" id="XP_001268211.1">
    <property type="nucleotide sequence ID" value="XM_001268210.1"/>
</dbReference>
<evidence type="ECO:0000313" key="8">
    <source>
        <dbReference type="EMBL" id="EAW06785.1"/>
    </source>
</evidence>
<feature type="transmembrane region" description="Helical" evidence="7">
    <location>
        <begin position="442"/>
        <end position="466"/>
    </location>
</feature>
<dbReference type="eggNOG" id="KOG1347">
    <property type="taxonomic scope" value="Eukaryota"/>
</dbReference>
<protein>
    <submittedName>
        <fullName evidence="8">MATE efflux family protein subfamily, putative</fullName>
    </submittedName>
</protein>
<feature type="transmembrane region" description="Helical" evidence="7">
    <location>
        <begin position="395"/>
        <end position="421"/>
    </location>
</feature>
<dbReference type="HOGENOM" id="CLU_012893_1_2_1"/>
<organism evidence="8 9">
    <name type="scientific">Aspergillus clavatus (strain ATCC 1007 / CBS 513.65 / DSM 816 / NCTC 3887 / NRRL 1 / QM 1276 / 107)</name>
    <dbReference type="NCBI Taxonomy" id="344612"/>
    <lineage>
        <taxon>Eukaryota</taxon>
        <taxon>Fungi</taxon>
        <taxon>Dikarya</taxon>
        <taxon>Ascomycota</taxon>
        <taxon>Pezizomycotina</taxon>
        <taxon>Eurotiomycetes</taxon>
        <taxon>Eurotiomycetidae</taxon>
        <taxon>Eurotiales</taxon>
        <taxon>Aspergillaceae</taxon>
        <taxon>Aspergillus</taxon>
        <taxon>Aspergillus subgen. Fumigati</taxon>
    </lineage>
</organism>
<feature type="region of interest" description="Disordered" evidence="6">
    <location>
        <begin position="125"/>
        <end position="192"/>
    </location>
</feature>
<evidence type="ECO:0000256" key="6">
    <source>
        <dbReference type="SAM" id="MobiDB-lite"/>
    </source>
</evidence>
<evidence type="ECO:0000256" key="5">
    <source>
        <dbReference type="ARBA" id="ARBA00023136"/>
    </source>
</evidence>
<feature type="transmembrane region" description="Helical" evidence="7">
    <location>
        <begin position="333"/>
        <end position="355"/>
    </location>
</feature>
<evidence type="ECO:0000256" key="3">
    <source>
        <dbReference type="ARBA" id="ARBA00022692"/>
    </source>
</evidence>
<feature type="transmembrane region" description="Helical" evidence="7">
    <location>
        <begin position="619"/>
        <end position="640"/>
    </location>
</feature>
<dbReference type="GO" id="GO:0015297">
    <property type="term" value="F:antiporter activity"/>
    <property type="evidence" value="ECO:0007669"/>
    <property type="project" value="InterPro"/>
</dbReference>